<evidence type="ECO:0000256" key="4">
    <source>
        <dbReference type="ARBA" id="ARBA00022691"/>
    </source>
</evidence>
<keyword evidence="2" id="KW-0489">Methyltransferase</keyword>
<name>A0ABN9L8T3_9NEOB</name>
<dbReference type="EC" id="2.1.1.6" evidence="1"/>
<evidence type="ECO:0000256" key="8">
    <source>
        <dbReference type="SAM" id="MobiDB-lite"/>
    </source>
</evidence>
<accession>A0ABN9L8T3</accession>
<feature type="compositionally biased region" description="Low complexity" evidence="8">
    <location>
        <begin position="385"/>
        <end position="394"/>
    </location>
</feature>
<dbReference type="Gene3D" id="3.40.50.150">
    <property type="entry name" value="Vaccinia Virus protein VP39"/>
    <property type="match status" value="2"/>
</dbReference>
<protein>
    <recommendedName>
        <fullName evidence="1">catechol O-methyltransferase</fullName>
        <ecNumber evidence="1">2.1.1.6</ecNumber>
    </recommendedName>
</protein>
<dbReference type="PANTHER" id="PTHR43836:SF3">
    <property type="entry name" value="CATECHOL O-METHYLTRANSFERASE"/>
    <property type="match status" value="1"/>
</dbReference>
<keyword evidence="5" id="KW-0531">Neurotransmitter degradation</keyword>
<dbReference type="Proteomes" id="UP001176940">
    <property type="component" value="Unassembled WGS sequence"/>
</dbReference>
<evidence type="ECO:0000256" key="2">
    <source>
        <dbReference type="ARBA" id="ARBA00022603"/>
    </source>
</evidence>
<dbReference type="PROSITE" id="PS51682">
    <property type="entry name" value="SAM_OMT_I"/>
    <property type="match status" value="1"/>
</dbReference>
<dbReference type="InterPro" id="IPR002935">
    <property type="entry name" value="SAM_O-MeTrfase"/>
</dbReference>
<keyword evidence="10" id="KW-1185">Reference proteome</keyword>
<dbReference type="PANTHER" id="PTHR43836">
    <property type="entry name" value="CATECHOL O-METHYLTRANSFERASE 1-RELATED"/>
    <property type="match status" value="1"/>
</dbReference>
<comment type="caution">
    <text evidence="9">The sequence shown here is derived from an EMBL/GenBank/DDBJ whole genome shotgun (WGS) entry which is preliminary data.</text>
</comment>
<dbReference type="InterPro" id="IPR029063">
    <property type="entry name" value="SAM-dependent_MTases_sf"/>
</dbReference>
<dbReference type="Pfam" id="PF01596">
    <property type="entry name" value="Methyltransf_3"/>
    <property type="match status" value="1"/>
</dbReference>
<evidence type="ECO:0000256" key="3">
    <source>
        <dbReference type="ARBA" id="ARBA00022679"/>
    </source>
</evidence>
<comment type="similarity">
    <text evidence="7">Belongs to the class I-like SAM-binding methyltransferase superfamily. Cation-dependent O-methyltransferase family.</text>
</comment>
<evidence type="ECO:0000313" key="9">
    <source>
        <dbReference type="EMBL" id="CAJ0936051.1"/>
    </source>
</evidence>
<dbReference type="CDD" id="cd02440">
    <property type="entry name" value="AdoMet_MTases"/>
    <property type="match status" value="1"/>
</dbReference>
<proteinExistence type="inferred from homology"/>
<dbReference type="EMBL" id="CAUEEQ010012069">
    <property type="protein sequence ID" value="CAJ0936051.1"/>
    <property type="molecule type" value="Genomic_DNA"/>
</dbReference>
<evidence type="ECO:0000313" key="10">
    <source>
        <dbReference type="Proteomes" id="UP001176940"/>
    </source>
</evidence>
<evidence type="ECO:0000256" key="6">
    <source>
        <dbReference type="ARBA" id="ARBA00022939"/>
    </source>
</evidence>
<feature type="region of interest" description="Disordered" evidence="8">
    <location>
        <begin position="360"/>
        <end position="416"/>
    </location>
</feature>
<evidence type="ECO:0000256" key="5">
    <source>
        <dbReference type="ARBA" id="ARBA00022867"/>
    </source>
</evidence>
<organism evidence="9 10">
    <name type="scientific">Ranitomeya imitator</name>
    <name type="common">mimic poison frog</name>
    <dbReference type="NCBI Taxonomy" id="111125"/>
    <lineage>
        <taxon>Eukaryota</taxon>
        <taxon>Metazoa</taxon>
        <taxon>Chordata</taxon>
        <taxon>Craniata</taxon>
        <taxon>Vertebrata</taxon>
        <taxon>Euteleostomi</taxon>
        <taxon>Amphibia</taxon>
        <taxon>Batrachia</taxon>
        <taxon>Anura</taxon>
        <taxon>Neobatrachia</taxon>
        <taxon>Hyloidea</taxon>
        <taxon>Dendrobatidae</taxon>
        <taxon>Dendrobatinae</taxon>
        <taxon>Ranitomeya</taxon>
    </lineage>
</organism>
<sequence length="478" mass="52049">MNQSGSRVKNGLERCRGVSREAAEKDVAVVKVGDDEGMHKHFSRLKVEERTDSGDIIELEATGGGKSFDVWFEGQGRVEGLILDNIVKASNPNLALELGTYCGYSAVRIARLLKPGARLFTVEFNPEYAAVAKQIVEFAGVNDKVQIIEGSTHNIIPQLKKKCEIDTLDFVFVDHWKDKYTEDTKLLELGRGFNFWELAHTFAEEGHTFCQVISSRRFDTSRSTSVGAGAVLFQKDEGAGSTKSLFPSGTVQAMKVGLETSIAAFLLLQTPRNLAFLPGPAKCNLLKKGSVVLADNVIVPGAPDFLEYVRTCGRYDCTHYPSLLEYMNEKDALKRQYSEDRCYNPFTGLVPALTTKTRHSVASGGSARDVSVAMSHTSSSGRQDAGSAYSASAAPGQSTASPGSPVHGYGRQEFGGQTSRIKPDLIQVTFGWKLDLRLLGSQHQAASRVVAGRSHHVGLGQMEKMGKMNDSIRKNVSS</sequence>
<evidence type="ECO:0000256" key="7">
    <source>
        <dbReference type="ARBA" id="ARBA00023453"/>
    </source>
</evidence>
<keyword evidence="3" id="KW-0808">Transferase</keyword>
<keyword evidence="4" id="KW-0949">S-adenosyl-L-methionine</keyword>
<reference evidence="9" key="1">
    <citation type="submission" date="2023-07" db="EMBL/GenBank/DDBJ databases">
        <authorList>
            <person name="Stuckert A."/>
        </authorList>
    </citation>
    <scope>NUCLEOTIDE SEQUENCE</scope>
</reference>
<evidence type="ECO:0000256" key="1">
    <source>
        <dbReference type="ARBA" id="ARBA00012880"/>
    </source>
</evidence>
<keyword evidence="6" id="KW-0128">Catecholamine metabolism</keyword>
<dbReference type="SUPFAM" id="SSF53335">
    <property type="entry name" value="S-adenosyl-L-methionine-dependent methyltransferases"/>
    <property type="match status" value="1"/>
</dbReference>
<gene>
    <name evidence="9" type="ORF">RIMI_LOCUS6627695</name>
</gene>